<reference evidence="2" key="1">
    <citation type="submission" date="2021-03" db="EMBL/GenBank/DDBJ databases">
        <title>Whole genome shotgun sequence of Actinoplanes consettensis NBRC 14913.</title>
        <authorList>
            <person name="Komaki H."/>
            <person name="Tamura T."/>
        </authorList>
    </citation>
    <scope>NUCLEOTIDE SEQUENCE</scope>
    <source>
        <strain evidence="2">NBRC 14913</strain>
    </source>
</reference>
<organism evidence="2 3">
    <name type="scientific">Winogradskya consettensis</name>
    <dbReference type="NCBI Taxonomy" id="113560"/>
    <lineage>
        <taxon>Bacteria</taxon>
        <taxon>Bacillati</taxon>
        <taxon>Actinomycetota</taxon>
        <taxon>Actinomycetes</taxon>
        <taxon>Micromonosporales</taxon>
        <taxon>Micromonosporaceae</taxon>
        <taxon>Winogradskya</taxon>
    </lineage>
</organism>
<evidence type="ECO:0000313" key="2">
    <source>
        <dbReference type="EMBL" id="GIM77214.1"/>
    </source>
</evidence>
<evidence type="ECO:0000256" key="1">
    <source>
        <dbReference type="SAM" id="MobiDB-lite"/>
    </source>
</evidence>
<protein>
    <submittedName>
        <fullName evidence="2">Uncharacterized protein</fullName>
    </submittedName>
</protein>
<proteinExistence type="predicted"/>
<name>A0A919VSI3_9ACTN</name>
<gene>
    <name evidence="2" type="ORF">Aco04nite_54230</name>
</gene>
<feature type="region of interest" description="Disordered" evidence="1">
    <location>
        <begin position="15"/>
        <end position="41"/>
    </location>
</feature>
<accession>A0A919VSI3</accession>
<evidence type="ECO:0000313" key="3">
    <source>
        <dbReference type="Proteomes" id="UP000680865"/>
    </source>
</evidence>
<dbReference type="Proteomes" id="UP000680865">
    <property type="component" value="Unassembled WGS sequence"/>
</dbReference>
<comment type="caution">
    <text evidence="2">The sequence shown here is derived from an EMBL/GenBank/DDBJ whole genome shotgun (WGS) entry which is preliminary data.</text>
</comment>
<keyword evidence="3" id="KW-1185">Reference proteome</keyword>
<sequence>MDNVGFRTRRAAFHTAPRGSNEPVFNPAAPQRNPGPLTTARKVGRPDLTQLLGRTVLEARVQSICQEYALLPRTGTGLSRAYRSPSAGVELAADAHGLVTTVVLHFLPTDGFTPFQGTLPAGAGSVPRRSRMIPMLGRPDETGTPYRDRFAAPNGPWDRWHLPDLTLHAQYTPDAETLERLTLALPAHLPRAA</sequence>
<dbReference type="EMBL" id="BOQP01000030">
    <property type="protein sequence ID" value="GIM77214.1"/>
    <property type="molecule type" value="Genomic_DNA"/>
</dbReference>
<dbReference type="AlphaFoldDB" id="A0A919VSI3"/>